<dbReference type="EMBL" id="AP026073">
    <property type="protein sequence ID" value="BDM67201.1"/>
    <property type="molecule type" value="Genomic_DNA"/>
</dbReference>
<protein>
    <recommendedName>
        <fullName evidence="1">N-acetyltransferase domain-containing protein</fullName>
    </recommendedName>
</protein>
<gene>
    <name evidence="2" type="ORF">HEK616_06880</name>
</gene>
<accession>A0ABM7ZLC4</accession>
<dbReference type="Proteomes" id="UP001059597">
    <property type="component" value="Chromosome"/>
</dbReference>
<reference evidence="2" key="1">
    <citation type="submission" date="2022-06" db="EMBL/GenBank/DDBJ databases">
        <title>Complete genome sequence of Streptomyces nigrescens HEK616.</title>
        <authorList>
            <person name="Asamizu S."/>
            <person name="Onaka H."/>
        </authorList>
    </citation>
    <scope>NUCLEOTIDE SEQUENCE</scope>
    <source>
        <strain evidence="2">HEK616</strain>
    </source>
</reference>
<dbReference type="SUPFAM" id="SSF55729">
    <property type="entry name" value="Acyl-CoA N-acyltransferases (Nat)"/>
    <property type="match status" value="1"/>
</dbReference>
<keyword evidence="3" id="KW-1185">Reference proteome</keyword>
<dbReference type="Gene3D" id="3.40.630.30">
    <property type="match status" value="1"/>
</dbReference>
<evidence type="ECO:0000313" key="3">
    <source>
        <dbReference type="Proteomes" id="UP001059597"/>
    </source>
</evidence>
<dbReference type="RefSeq" id="WP_261951399.1">
    <property type="nucleotide sequence ID" value="NZ_AP026073.1"/>
</dbReference>
<dbReference type="InterPro" id="IPR016181">
    <property type="entry name" value="Acyl_CoA_acyltransferase"/>
</dbReference>
<sequence length="685" mass="74688">MAIEVLPVTGEQFGLLDAVIALGDRYTRFLGLLTPPAYRKHADDGGLLAAVENEEVVGYALFGLPKRNHYVRLAHLCVAEEHRGRGIARLLVEAIRERHAHRLGVRAKCRRDYGLSGMWTGLGFVPRGESLGRGKDKETLDTWWLDLGHEDLFTEAQSDALLVVAVDHSVFAGLRGAGAERAVEEAQALEAGWLADLVELVATSQLLHDVHKIKDREERQHQRAGLAGLRSLSPPATAVAARHKELAAAVKKELPDVPVDDQLGRRLGYVAETSCAGLQVLVTRDPELERLADVAWDVARVRVVSPAAVTLHVDELRQAQVYRPADLMGTAFSAEEAAPGGDAELVAFFDQVGGDSGSAFAERLKALARDGVLWRRELLRDGEGRPAALYAWALDGRTLNVPILRTAAHPLEETLARQLLFMLKRLGREREAQFVSIVDPHLSAAAVKAAGADGFTEDERGFTALLVDACGPAEEVSEAAGAIAARMGRTVPRLGPEASAEITSVAERVLWPAKFMDTALPSFIAPVKPRWSTELFNVPAMLVPRDDVLGISREHVYYRSSGHRGESVPARILWYVSEGSSGYQGKMAIGCSRLDEVVIDEPDALFSRFEHLGVYGRAEVRAAADSSGKVMALRFSDTEIFPVKVTHGRLVALAERLGLRLSLMSLSKISNALFQAIYQEGHRKT</sequence>
<dbReference type="PROSITE" id="PS51186">
    <property type="entry name" value="GNAT"/>
    <property type="match status" value="1"/>
</dbReference>
<dbReference type="CDD" id="cd04301">
    <property type="entry name" value="NAT_SF"/>
    <property type="match status" value="1"/>
</dbReference>
<proteinExistence type="predicted"/>
<feature type="domain" description="N-acetyltransferase" evidence="1">
    <location>
        <begin position="3"/>
        <end position="146"/>
    </location>
</feature>
<name>A0ABM7ZLC4_STRNI</name>
<evidence type="ECO:0000313" key="2">
    <source>
        <dbReference type="EMBL" id="BDM67201.1"/>
    </source>
</evidence>
<evidence type="ECO:0000259" key="1">
    <source>
        <dbReference type="PROSITE" id="PS51186"/>
    </source>
</evidence>
<dbReference type="Pfam" id="PF00583">
    <property type="entry name" value="Acetyltransf_1"/>
    <property type="match status" value="1"/>
</dbReference>
<organism evidence="2 3">
    <name type="scientific">Streptomyces nigrescens</name>
    <dbReference type="NCBI Taxonomy" id="1920"/>
    <lineage>
        <taxon>Bacteria</taxon>
        <taxon>Bacillati</taxon>
        <taxon>Actinomycetota</taxon>
        <taxon>Actinomycetes</taxon>
        <taxon>Kitasatosporales</taxon>
        <taxon>Streptomycetaceae</taxon>
        <taxon>Streptomyces</taxon>
    </lineage>
</organism>
<dbReference type="InterPro" id="IPR000182">
    <property type="entry name" value="GNAT_dom"/>
</dbReference>